<dbReference type="SUPFAM" id="SSF56059">
    <property type="entry name" value="Glutathione synthetase ATP-binding domain-like"/>
    <property type="match status" value="1"/>
</dbReference>
<dbReference type="EMBL" id="MU853369">
    <property type="protein sequence ID" value="KAK4107773.1"/>
    <property type="molecule type" value="Genomic_DNA"/>
</dbReference>
<evidence type="ECO:0000256" key="2">
    <source>
        <dbReference type="ARBA" id="ARBA00013255"/>
    </source>
</evidence>
<keyword evidence="16" id="KW-1185">Reference proteome</keyword>
<dbReference type="PANTHER" id="PTHR43472">
    <property type="entry name" value="PHOSPHORIBOSYLAMINE--GLYCINE LIGASE"/>
    <property type="match status" value="1"/>
</dbReference>
<dbReference type="FunFam" id="3.90.600.10:FF:000001">
    <property type="entry name" value="Trifunctional purine biosynthetic protein adenosine-3"/>
    <property type="match status" value="1"/>
</dbReference>
<dbReference type="GO" id="GO:0004637">
    <property type="term" value="F:phosphoribosylamine-glycine ligase activity"/>
    <property type="evidence" value="ECO:0007669"/>
    <property type="project" value="UniProtKB-EC"/>
</dbReference>
<evidence type="ECO:0000256" key="11">
    <source>
        <dbReference type="ARBA" id="ARBA00042864"/>
    </source>
</evidence>
<keyword evidence="7 13" id="KW-0067">ATP-binding</keyword>
<sequence>MEGKGLLKVLLVGKGAREHSLAWKLAQSSSVAHVYVVPGNGGTGSLDKVSNIRSVEAWPQTTQAWWLSQKSSGSGLWWLGPTMLSWMELRGHYQSDMYIDPAAAGIPCFAPSKEAAEIEGSKALAKRFMQKYKIPTASYQSFDSYDAAQQYLNTVDATRVVIKADGLAAGKGVILPTTQAEAKSALREIMIDAKFGPAAGRSVVIEEYLEGDEISVLTFTDGKTFKSLPPGQDHKRIFDGNKGPNTGGMGVYAPLPFVSPEVMQEIERVIIRPTLDGLRAEGRQFTGMLFTGIMLTAKGPKVLEYNARFGDPETQTMMMLLAPECDLAALLLACCTGKLDIMSLPILPGFACNVVVAAGGYPGSYRKGDIISLAPHPAGVQVFHAGTERNSDGELRTAGGRVLSVAAYGSSLEEAVSLAYRGVESVQFEGMFYRRDIASRYEPIYY</sequence>
<dbReference type="PROSITE" id="PS00184">
    <property type="entry name" value="GARS"/>
    <property type="match status" value="1"/>
</dbReference>
<dbReference type="Pfam" id="PF02843">
    <property type="entry name" value="GARS_C"/>
    <property type="match status" value="1"/>
</dbReference>
<organism evidence="15 16">
    <name type="scientific">Canariomyces notabilis</name>
    <dbReference type="NCBI Taxonomy" id="2074819"/>
    <lineage>
        <taxon>Eukaryota</taxon>
        <taxon>Fungi</taxon>
        <taxon>Dikarya</taxon>
        <taxon>Ascomycota</taxon>
        <taxon>Pezizomycotina</taxon>
        <taxon>Sordariomycetes</taxon>
        <taxon>Sordariomycetidae</taxon>
        <taxon>Sordariales</taxon>
        <taxon>Chaetomiaceae</taxon>
        <taxon>Canariomyces</taxon>
    </lineage>
</organism>
<dbReference type="InterPro" id="IPR037123">
    <property type="entry name" value="PRibGlycinamide_synth_C_sf"/>
</dbReference>
<dbReference type="SMART" id="SM01210">
    <property type="entry name" value="GARS_C"/>
    <property type="match status" value="1"/>
</dbReference>
<dbReference type="Gene3D" id="3.30.1490.20">
    <property type="entry name" value="ATP-grasp fold, A domain"/>
    <property type="match status" value="1"/>
</dbReference>
<comment type="pathway">
    <text evidence="1">Purine metabolism; IMP biosynthesis via de novo pathway; N(1)-(5-phospho-D-ribosyl)glycinamide from 5-phospho-alpha-D-ribose 1-diphosphate: step 2/2.</text>
</comment>
<dbReference type="InterPro" id="IPR011761">
    <property type="entry name" value="ATP-grasp"/>
</dbReference>
<dbReference type="GO" id="GO:0005524">
    <property type="term" value="F:ATP binding"/>
    <property type="evidence" value="ECO:0007669"/>
    <property type="project" value="UniProtKB-UniRule"/>
</dbReference>
<evidence type="ECO:0000256" key="5">
    <source>
        <dbReference type="ARBA" id="ARBA00022741"/>
    </source>
</evidence>
<dbReference type="EC" id="6.3.4.13" evidence="2"/>
<dbReference type="Pfam" id="PF01071">
    <property type="entry name" value="GARS_A"/>
    <property type="match status" value="1"/>
</dbReference>
<keyword evidence="6" id="KW-0658">Purine biosynthesis</keyword>
<dbReference type="InterPro" id="IPR016185">
    <property type="entry name" value="PreATP-grasp_dom_sf"/>
</dbReference>
<dbReference type="InterPro" id="IPR020559">
    <property type="entry name" value="PRibGlycinamide_synth_CS"/>
</dbReference>
<dbReference type="SUPFAM" id="SSF51246">
    <property type="entry name" value="Rudiment single hybrid motif"/>
    <property type="match status" value="1"/>
</dbReference>
<evidence type="ECO:0000313" key="15">
    <source>
        <dbReference type="EMBL" id="KAK4107773.1"/>
    </source>
</evidence>
<dbReference type="Proteomes" id="UP001302812">
    <property type="component" value="Unassembled WGS sequence"/>
</dbReference>
<dbReference type="FunFam" id="3.30.1490.20:FF:000006">
    <property type="entry name" value="phosphoribosylamine--glycine ligase, chloroplastic-like"/>
    <property type="match status" value="1"/>
</dbReference>
<comment type="similarity">
    <text evidence="9">Belongs to the GARS family.</text>
</comment>
<dbReference type="Gene3D" id="3.30.470.20">
    <property type="entry name" value="ATP-grasp fold, B domain"/>
    <property type="match status" value="1"/>
</dbReference>
<dbReference type="SUPFAM" id="SSF52440">
    <property type="entry name" value="PreATP-grasp domain"/>
    <property type="match status" value="1"/>
</dbReference>
<dbReference type="Gene3D" id="3.40.50.20">
    <property type="match status" value="1"/>
</dbReference>
<dbReference type="FunFam" id="3.30.470.20:FF:000018">
    <property type="entry name" value="Trifunctional purine biosynthetic protein adenosine-3"/>
    <property type="match status" value="1"/>
</dbReference>
<dbReference type="PANTHER" id="PTHR43472:SF1">
    <property type="entry name" value="PHOSPHORIBOSYLAMINE--GLYCINE LIGASE, CHLOROPLASTIC"/>
    <property type="match status" value="1"/>
</dbReference>
<evidence type="ECO:0000256" key="9">
    <source>
        <dbReference type="ARBA" id="ARBA00038345"/>
    </source>
</evidence>
<dbReference type="InterPro" id="IPR000115">
    <property type="entry name" value="PRibGlycinamide_synth"/>
</dbReference>
<evidence type="ECO:0000256" key="12">
    <source>
        <dbReference type="ARBA" id="ARBA00049057"/>
    </source>
</evidence>
<evidence type="ECO:0000256" key="8">
    <source>
        <dbReference type="ARBA" id="ARBA00023211"/>
    </source>
</evidence>
<dbReference type="GeneID" id="89938047"/>
<evidence type="ECO:0000256" key="10">
    <source>
        <dbReference type="ARBA" id="ARBA00042242"/>
    </source>
</evidence>
<dbReference type="InterPro" id="IPR011054">
    <property type="entry name" value="Rudment_hybrid_motif"/>
</dbReference>
<keyword evidence="4" id="KW-0479">Metal-binding</keyword>
<name>A0AAN6T7L8_9PEZI</name>
<dbReference type="GO" id="GO:0004641">
    <property type="term" value="F:phosphoribosylformylglycinamidine cyclo-ligase activity"/>
    <property type="evidence" value="ECO:0007669"/>
    <property type="project" value="UniProtKB-EC"/>
</dbReference>
<comment type="catalytic activity">
    <reaction evidence="12">
        <text>2-formamido-N(1)-(5-O-phospho-beta-D-ribosyl)acetamidine + ATP = 5-amino-1-(5-phospho-beta-D-ribosyl)imidazole + ADP + phosphate + H(+)</text>
        <dbReference type="Rhea" id="RHEA:23032"/>
        <dbReference type="ChEBI" id="CHEBI:15378"/>
        <dbReference type="ChEBI" id="CHEBI:30616"/>
        <dbReference type="ChEBI" id="CHEBI:43474"/>
        <dbReference type="ChEBI" id="CHEBI:137981"/>
        <dbReference type="ChEBI" id="CHEBI:147287"/>
        <dbReference type="ChEBI" id="CHEBI:456216"/>
        <dbReference type="EC" id="6.3.3.1"/>
    </reaction>
</comment>
<dbReference type="InterPro" id="IPR013815">
    <property type="entry name" value="ATP_grasp_subdomain_1"/>
</dbReference>
<evidence type="ECO:0000256" key="1">
    <source>
        <dbReference type="ARBA" id="ARBA00005174"/>
    </source>
</evidence>
<dbReference type="Pfam" id="PF02844">
    <property type="entry name" value="GARS_N"/>
    <property type="match status" value="1"/>
</dbReference>
<evidence type="ECO:0000256" key="4">
    <source>
        <dbReference type="ARBA" id="ARBA00022723"/>
    </source>
</evidence>
<accession>A0AAN6T7L8</accession>
<keyword evidence="5 13" id="KW-0547">Nucleotide-binding</keyword>
<comment type="caution">
    <text evidence="15">The sequence shown here is derived from an EMBL/GenBank/DDBJ whole genome shotgun (WGS) entry which is preliminary data.</text>
</comment>
<feature type="domain" description="ATP-grasp" evidence="14">
    <location>
        <begin position="126"/>
        <end position="336"/>
    </location>
</feature>
<gene>
    <name evidence="15" type="ORF">N656DRAFT_772320</name>
</gene>
<dbReference type="Gene3D" id="3.90.600.10">
    <property type="entry name" value="Phosphoribosylglycinamide synthetase, C-terminal domain"/>
    <property type="match status" value="1"/>
</dbReference>
<keyword evidence="3 15" id="KW-0436">Ligase</keyword>
<evidence type="ECO:0000313" key="16">
    <source>
        <dbReference type="Proteomes" id="UP001302812"/>
    </source>
</evidence>
<dbReference type="InterPro" id="IPR020560">
    <property type="entry name" value="PRibGlycinamide_synth_C-dom"/>
</dbReference>
<dbReference type="InterPro" id="IPR020561">
    <property type="entry name" value="PRibGlycinamid_synth_ATP-grasp"/>
</dbReference>
<proteinExistence type="inferred from homology"/>
<dbReference type="RefSeq" id="XP_064665343.1">
    <property type="nucleotide sequence ID" value="XM_064813922.1"/>
</dbReference>
<evidence type="ECO:0000256" key="6">
    <source>
        <dbReference type="ARBA" id="ARBA00022755"/>
    </source>
</evidence>
<reference evidence="15" key="2">
    <citation type="submission" date="2023-05" db="EMBL/GenBank/DDBJ databases">
        <authorList>
            <consortium name="Lawrence Berkeley National Laboratory"/>
            <person name="Steindorff A."/>
            <person name="Hensen N."/>
            <person name="Bonometti L."/>
            <person name="Westerberg I."/>
            <person name="Brannstrom I.O."/>
            <person name="Guillou S."/>
            <person name="Cros-Aarteil S."/>
            <person name="Calhoun S."/>
            <person name="Haridas S."/>
            <person name="Kuo A."/>
            <person name="Mondo S."/>
            <person name="Pangilinan J."/>
            <person name="Riley R."/>
            <person name="Labutti K."/>
            <person name="Andreopoulos B."/>
            <person name="Lipzen A."/>
            <person name="Chen C."/>
            <person name="Yanf M."/>
            <person name="Daum C."/>
            <person name="Ng V."/>
            <person name="Clum A."/>
            <person name="Ohm R."/>
            <person name="Martin F."/>
            <person name="Silar P."/>
            <person name="Natvig D."/>
            <person name="Lalanne C."/>
            <person name="Gautier V."/>
            <person name="Ament-Velasquez S.L."/>
            <person name="Kruys A."/>
            <person name="Hutchinson M.I."/>
            <person name="Powell A.J."/>
            <person name="Barry K."/>
            <person name="Miller A.N."/>
            <person name="Grigoriev I.V."/>
            <person name="Debuchy R."/>
            <person name="Gladieux P."/>
            <person name="Thoren M.H."/>
            <person name="Johannesson H."/>
        </authorList>
    </citation>
    <scope>NUCLEOTIDE SEQUENCE</scope>
    <source>
        <strain evidence="15">CBS 508.74</strain>
    </source>
</reference>
<dbReference type="SMART" id="SM01209">
    <property type="entry name" value="GARS_A"/>
    <property type="match status" value="1"/>
</dbReference>
<evidence type="ECO:0000256" key="7">
    <source>
        <dbReference type="ARBA" id="ARBA00022840"/>
    </source>
</evidence>
<dbReference type="HAMAP" id="MF_00138">
    <property type="entry name" value="GARS"/>
    <property type="match status" value="1"/>
</dbReference>
<evidence type="ECO:0000256" key="3">
    <source>
        <dbReference type="ARBA" id="ARBA00022598"/>
    </source>
</evidence>
<dbReference type="GO" id="GO:0006164">
    <property type="term" value="P:purine nucleotide biosynthetic process"/>
    <property type="evidence" value="ECO:0007669"/>
    <property type="project" value="UniProtKB-KW"/>
</dbReference>
<dbReference type="PROSITE" id="PS50975">
    <property type="entry name" value="ATP_GRASP"/>
    <property type="match status" value="1"/>
</dbReference>
<dbReference type="GO" id="GO:0009113">
    <property type="term" value="P:purine nucleobase biosynthetic process"/>
    <property type="evidence" value="ECO:0007669"/>
    <property type="project" value="InterPro"/>
</dbReference>
<dbReference type="NCBIfam" id="TIGR00877">
    <property type="entry name" value="purD"/>
    <property type="match status" value="1"/>
</dbReference>
<keyword evidence="8" id="KW-0464">Manganese</keyword>
<evidence type="ECO:0000256" key="13">
    <source>
        <dbReference type="PROSITE-ProRule" id="PRU00409"/>
    </source>
</evidence>
<dbReference type="AlphaFoldDB" id="A0AAN6T7L8"/>
<reference evidence="15" key="1">
    <citation type="journal article" date="2023" name="Mol. Phylogenet. Evol.">
        <title>Genome-scale phylogeny and comparative genomics of the fungal order Sordariales.</title>
        <authorList>
            <person name="Hensen N."/>
            <person name="Bonometti L."/>
            <person name="Westerberg I."/>
            <person name="Brannstrom I.O."/>
            <person name="Guillou S."/>
            <person name="Cros-Aarteil S."/>
            <person name="Calhoun S."/>
            <person name="Haridas S."/>
            <person name="Kuo A."/>
            <person name="Mondo S."/>
            <person name="Pangilinan J."/>
            <person name="Riley R."/>
            <person name="LaButti K."/>
            <person name="Andreopoulos B."/>
            <person name="Lipzen A."/>
            <person name="Chen C."/>
            <person name="Yan M."/>
            <person name="Daum C."/>
            <person name="Ng V."/>
            <person name="Clum A."/>
            <person name="Steindorff A."/>
            <person name="Ohm R.A."/>
            <person name="Martin F."/>
            <person name="Silar P."/>
            <person name="Natvig D.O."/>
            <person name="Lalanne C."/>
            <person name="Gautier V."/>
            <person name="Ament-Velasquez S.L."/>
            <person name="Kruys A."/>
            <person name="Hutchinson M.I."/>
            <person name="Powell A.J."/>
            <person name="Barry K."/>
            <person name="Miller A.N."/>
            <person name="Grigoriev I.V."/>
            <person name="Debuchy R."/>
            <person name="Gladieux P."/>
            <person name="Hiltunen Thoren M."/>
            <person name="Johannesson H."/>
        </authorList>
    </citation>
    <scope>NUCLEOTIDE SEQUENCE</scope>
    <source>
        <strain evidence="15">CBS 508.74</strain>
    </source>
</reference>
<protein>
    <recommendedName>
        <fullName evidence="2">phosphoribosylamine--glycine ligase</fullName>
        <ecNumber evidence="2">6.3.4.13</ecNumber>
    </recommendedName>
    <alternativeName>
        <fullName evidence="10">Glycinamide ribonucleotide synthetase</fullName>
    </alternativeName>
    <alternativeName>
        <fullName evidence="11">Phosphoribosylglycinamide synthetase</fullName>
    </alternativeName>
</protein>
<evidence type="ECO:0000259" key="14">
    <source>
        <dbReference type="PROSITE" id="PS50975"/>
    </source>
</evidence>
<dbReference type="InterPro" id="IPR020562">
    <property type="entry name" value="PRibGlycinamide_synth_N"/>
</dbReference>
<dbReference type="GO" id="GO:0046872">
    <property type="term" value="F:metal ion binding"/>
    <property type="evidence" value="ECO:0007669"/>
    <property type="project" value="UniProtKB-KW"/>
</dbReference>